<evidence type="ECO:0008006" key="3">
    <source>
        <dbReference type="Google" id="ProtNLM"/>
    </source>
</evidence>
<dbReference type="eggNOG" id="ENOG502RQGB">
    <property type="taxonomic scope" value="Eukaryota"/>
</dbReference>
<dbReference type="Proteomes" id="UP000015530">
    <property type="component" value="Unassembled WGS sequence"/>
</dbReference>
<gene>
    <name evidence="1" type="ORF">CGLO_13173</name>
</gene>
<reference evidence="2" key="1">
    <citation type="journal article" date="2013" name="Mol. Plant Microbe Interact.">
        <title>Global aspects of pacC regulation of pathogenicity genes in Colletotrichum gloeosporioides as revealed by transcriptome analysis.</title>
        <authorList>
            <person name="Alkan N."/>
            <person name="Meng X."/>
            <person name="Friedlander G."/>
            <person name="Reuveni E."/>
            <person name="Sukno S."/>
            <person name="Sherman A."/>
            <person name="Thon M."/>
            <person name="Fluhr R."/>
            <person name="Prusky D."/>
        </authorList>
    </citation>
    <scope>NUCLEOTIDE SEQUENCE [LARGE SCALE GENOMIC DNA]</scope>
    <source>
        <strain evidence="2">Cg-14</strain>
    </source>
</reference>
<evidence type="ECO:0000313" key="1">
    <source>
        <dbReference type="EMBL" id="EQB47660.1"/>
    </source>
</evidence>
<sequence>MKNNSFSRLPNELICCIVKCASQNAFRSKRDLLNLCLLNWQMYPFAQLELYRKIEIHNMKAYDLLTRSFIENPNLRNCVREAHISVAGGRFDRWAQNVSSWTNEQLNMTNLCNTDRSLVILCKTLCSIGSPKENSRSVLALLLVFLDRAEEVRLEVNSYCRPSTRVVIAYLDLLSSSLPSSSSLPLLSPSSPSSPSSLAVAPRRALFPSLKSFALTGYSLPTYAETVFGKPISVLTPLLSATNLTDLRLIGDTPMWDALGDPDIPNVQLPLKTLTLDSSSADGTGLCHLLRRCPNLRRLKASIKSPRRNGRSDINAVLPESCPQLKELSLNTQGYNRFFGNTWVLNSSSTQHLTCLPRMHNLKELRITLDCFFDTPANIELLGSSFPDLLAPRLEKIFIDATWSLLGVHGRITASHPQVMAYKKGIEKMITALCTASKNQLPCLKVIALGAKYGKPRQWTKDARKLLAGTNVKLKLVTGNHTGQLWHQTWKQMLEV</sequence>
<dbReference type="STRING" id="1237896.T0LHJ7"/>
<dbReference type="OrthoDB" id="4848038at2759"/>
<dbReference type="Gene3D" id="3.80.10.10">
    <property type="entry name" value="Ribonuclease Inhibitor"/>
    <property type="match status" value="1"/>
</dbReference>
<dbReference type="HOGENOM" id="CLU_549818_0_0_1"/>
<dbReference type="EMBL" id="AMYD01002868">
    <property type="protein sequence ID" value="EQB47660.1"/>
    <property type="molecule type" value="Genomic_DNA"/>
</dbReference>
<organism evidence="1 2">
    <name type="scientific">Colletotrichum gloeosporioides (strain Cg-14)</name>
    <name type="common">Anthracnose fungus</name>
    <name type="synonym">Glomerella cingulata</name>
    <dbReference type="NCBI Taxonomy" id="1237896"/>
    <lineage>
        <taxon>Eukaryota</taxon>
        <taxon>Fungi</taxon>
        <taxon>Dikarya</taxon>
        <taxon>Ascomycota</taxon>
        <taxon>Pezizomycotina</taxon>
        <taxon>Sordariomycetes</taxon>
        <taxon>Hypocreomycetidae</taxon>
        <taxon>Glomerellales</taxon>
        <taxon>Glomerellaceae</taxon>
        <taxon>Colletotrichum</taxon>
        <taxon>Colletotrichum gloeosporioides species complex</taxon>
    </lineage>
</organism>
<protein>
    <recommendedName>
        <fullName evidence="3">F-box domain-containing protein</fullName>
    </recommendedName>
</protein>
<name>T0LHJ7_COLGC</name>
<accession>T0LHJ7</accession>
<dbReference type="InterPro" id="IPR032675">
    <property type="entry name" value="LRR_dom_sf"/>
</dbReference>
<dbReference type="OMA" id="ELICCIV"/>
<evidence type="ECO:0000313" key="2">
    <source>
        <dbReference type="Proteomes" id="UP000015530"/>
    </source>
</evidence>
<comment type="caution">
    <text evidence="1">The sequence shown here is derived from an EMBL/GenBank/DDBJ whole genome shotgun (WGS) entry which is preliminary data.</text>
</comment>
<proteinExistence type="predicted"/>
<dbReference type="AlphaFoldDB" id="T0LHJ7"/>